<dbReference type="EMBL" id="NITZ01000045">
    <property type="protein sequence ID" value="PHM45582.1"/>
    <property type="molecule type" value="Genomic_DNA"/>
</dbReference>
<reference evidence="1 2" key="1">
    <citation type="journal article" date="2017" name="Nat. Microbiol.">
        <title>Natural product diversity associated with the nematode symbionts Photorhabdus and Xenorhabdus.</title>
        <authorList>
            <person name="Tobias N.J."/>
            <person name="Wolff H."/>
            <person name="Djahanschiri B."/>
            <person name="Grundmann F."/>
            <person name="Kronenwerth M."/>
            <person name="Shi Y.M."/>
            <person name="Simonyi S."/>
            <person name="Grun P."/>
            <person name="Shapiro-Ilan D."/>
            <person name="Pidot S.J."/>
            <person name="Stinear T.P."/>
            <person name="Ebersberger I."/>
            <person name="Bode H.B."/>
        </authorList>
    </citation>
    <scope>NUCLEOTIDE SEQUENCE [LARGE SCALE GENOMIC DNA]</scope>
    <source>
        <strain evidence="1 2">DSM 17902</strain>
    </source>
</reference>
<accession>A0A2D0JJG5</accession>
<keyword evidence="2" id="KW-1185">Reference proteome</keyword>
<dbReference type="AlphaFoldDB" id="A0A2D0JJG5"/>
<gene>
    <name evidence="1" type="primary">mat_2</name>
    <name evidence="1" type="ORF">Xmir_04261</name>
</gene>
<dbReference type="InterPro" id="IPR027790">
    <property type="entry name" value="AdoMet_synthase_2_family"/>
</dbReference>
<dbReference type="GO" id="GO:0004478">
    <property type="term" value="F:methionine adenosyltransferase activity"/>
    <property type="evidence" value="ECO:0007669"/>
    <property type="project" value="UniProtKB-EC"/>
</dbReference>
<name>A0A2D0JJG5_9GAMM</name>
<dbReference type="Gene3D" id="3.30.300.10">
    <property type="match status" value="1"/>
</dbReference>
<dbReference type="Proteomes" id="UP000221980">
    <property type="component" value="Unassembled WGS sequence"/>
</dbReference>
<dbReference type="PANTHER" id="PTHR36697">
    <property type="entry name" value="S-ADENOSYLMETHIONINE SYNTHASE"/>
    <property type="match status" value="1"/>
</dbReference>
<organism evidence="1 2">
    <name type="scientific">Xenorhabdus miraniensis</name>
    <dbReference type="NCBI Taxonomy" id="351674"/>
    <lineage>
        <taxon>Bacteria</taxon>
        <taxon>Pseudomonadati</taxon>
        <taxon>Pseudomonadota</taxon>
        <taxon>Gammaproteobacteria</taxon>
        <taxon>Enterobacterales</taxon>
        <taxon>Morganellaceae</taxon>
        <taxon>Xenorhabdus</taxon>
    </lineage>
</organism>
<keyword evidence="1" id="KW-0808">Transferase</keyword>
<dbReference type="EC" id="2.5.1.6" evidence="1"/>
<protein>
    <submittedName>
        <fullName evidence="1">S-adenosylmethionine synthase</fullName>
        <ecNumber evidence="1">2.5.1.6</ecNumber>
    </submittedName>
</protein>
<evidence type="ECO:0000313" key="2">
    <source>
        <dbReference type="Proteomes" id="UP000221980"/>
    </source>
</evidence>
<dbReference type="Pfam" id="PF01941">
    <property type="entry name" value="AdoMet_Synthase"/>
    <property type="match status" value="1"/>
</dbReference>
<proteinExistence type="predicted"/>
<dbReference type="PANTHER" id="PTHR36697:SF1">
    <property type="entry name" value="S-ADENOSYLMETHIONINE SYNTHASE"/>
    <property type="match status" value="1"/>
</dbReference>
<evidence type="ECO:0000313" key="1">
    <source>
        <dbReference type="EMBL" id="PHM45582.1"/>
    </source>
</evidence>
<sequence length="202" mass="22334">MNIVLKKSSKSDACHHEFVERKGVGHPDTLSDYIAETASHKYSKYCISKFGKVANHWFDKVMIIGGESDISYGVGKVLKPYTVVFAGKVTNKVGSYNIPVKQILQEACSEILGKYLTGFDSELHLVIENKLVDYQGAGRKANRYQPESESQLPSISDVSELVSNDCNLISGYAPYSILEGIVLFVEKYLTSADFKAKHPDTG</sequence>
<comment type="caution">
    <text evidence="1">The sequence shown here is derived from an EMBL/GenBank/DDBJ whole genome shotgun (WGS) entry which is preliminary data.</text>
</comment>